<dbReference type="AlphaFoldDB" id="A0A4Y9IS53"/>
<evidence type="ECO:0000256" key="3">
    <source>
        <dbReference type="ARBA" id="ARBA00022553"/>
    </source>
</evidence>
<dbReference type="SMART" id="SM00388">
    <property type="entry name" value="HisKA"/>
    <property type="match status" value="1"/>
</dbReference>
<dbReference type="Pfam" id="PF00072">
    <property type="entry name" value="Response_reg"/>
    <property type="match status" value="1"/>
</dbReference>
<dbReference type="Pfam" id="PF02518">
    <property type="entry name" value="HATPase_c"/>
    <property type="match status" value="1"/>
</dbReference>
<dbReference type="Gene3D" id="1.10.287.130">
    <property type="match status" value="1"/>
</dbReference>
<evidence type="ECO:0000313" key="10">
    <source>
        <dbReference type="EMBL" id="TFU91192.1"/>
    </source>
</evidence>
<reference evidence="10 11" key="1">
    <citation type="submission" date="2019-03" db="EMBL/GenBank/DDBJ databases">
        <title>Diversity of the mouse oral microbiome.</title>
        <authorList>
            <person name="Joseph S."/>
            <person name="Aduse-Opoku J."/>
            <person name="Curtis M."/>
            <person name="Wade W."/>
            <person name="Hashim A."/>
        </authorList>
    </citation>
    <scope>NUCLEOTIDE SEQUENCE [LARGE SCALE GENOMIC DNA]</scope>
    <source>
        <strain evidence="10 11">P11</strain>
    </source>
</reference>
<dbReference type="PRINTS" id="PR00344">
    <property type="entry name" value="BCTRLSENSOR"/>
</dbReference>
<dbReference type="Proteomes" id="UP000298285">
    <property type="component" value="Unassembled WGS sequence"/>
</dbReference>
<name>A0A4Y9IS53_9BACT</name>
<dbReference type="GO" id="GO:0009927">
    <property type="term" value="F:histidine phosphotransfer kinase activity"/>
    <property type="evidence" value="ECO:0007669"/>
    <property type="project" value="TreeGrafter"/>
</dbReference>
<dbReference type="SUPFAM" id="SSF52172">
    <property type="entry name" value="CheY-like"/>
    <property type="match status" value="1"/>
</dbReference>
<dbReference type="Gene3D" id="3.40.50.2300">
    <property type="match status" value="1"/>
</dbReference>
<dbReference type="InterPro" id="IPR036890">
    <property type="entry name" value="HATPase_C_sf"/>
</dbReference>
<dbReference type="EMBL" id="SPPK01000001">
    <property type="protein sequence ID" value="TFU91192.1"/>
    <property type="molecule type" value="Genomic_DNA"/>
</dbReference>
<dbReference type="InterPro" id="IPR036641">
    <property type="entry name" value="HPT_dom_sf"/>
</dbReference>
<keyword evidence="7" id="KW-0472">Membrane</keyword>
<dbReference type="EC" id="2.7.13.3" evidence="2"/>
<dbReference type="InterPro" id="IPR011006">
    <property type="entry name" value="CheY-like_superfamily"/>
</dbReference>
<keyword evidence="7" id="KW-1133">Transmembrane helix</keyword>
<dbReference type="RefSeq" id="WP_135104207.1">
    <property type="nucleotide sequence ID" value="NZ_JADGKW010000001.1"/>
</dbReference>
<dbReference type="PROSITE" id="PS50109">
    <property type="entry name" value="HIS_KIN"/>
    <property type="match status" value="1"/>
</dbReference>
<dbReference type="InterPro" id="IPR001789">
    <property type="entry name" value="Sig_transdc_resp-reg_receiver"/>
</dbReference>
<dbReference type="SUPFAM" id="SSF47384">
    <property type="entry name" value="Homodimeric domain of signal transducing histidine kinase"/>
    <property type="match status" value="1"/>
</dbReference>
<dbReference type="OrthoDB" id="1046984at2"/>
<dbReference type="Gene3D" id="1.20.120.160">
    <property type="entry name" value="HPT domain"/>
    <property type="match status" value="1"/>
</dbReference>
<organism evidence="10 11">
    <name type="scientific">Dysgonomonas mossii</name>
    <dbReference type="NCBI Taxonomy" id="163665"/>
    <lineage>
        <taxon>Bacteria</taxon>
        <taxon>Pseudomonadati</taxon>
        <taxon>Bacteroidota</taxon>
        <taxon>Bacteroidia</taxon>
        <taxon>Bacteroidales</taxon>
        <taxon>Dysgonomonadaceae</taxon>
        <taxon>Dysgonomonas</taxon>
    </lineage>
</organism>
<dbReference type="GO" id="GO:0005886">
    <property type="term" value="C:plasma membrane"/>
    <property type="evidence" value="ECO:0007669"/>
    <property type="project" value="TreeGrafter"/>
</dbReference>
<dbReference type="PANTHER" id="PTHR43047:SF72">
    <property type="entry name" value="OSMOSENSING HISTIDINE PROTEIN KINASE SLN1"/>
    <property type="match status" value="1"/>
</dbReference>
<dbReference type="InterPro" id="IPR036097">
    <property type="entry name" value="HisK_dim/P_sf"/>
</dbReference>
<feature type="domain" description="Response regulatory" evidence="9">
    <location>
        <begin position="561"/>
        <end position="675"/>
    </location>
</feature>
<dbReference type="InterPro" id="IPR003594">
    <property type="entry name" value="HATPase_dom"/>
</dbReference>
<dbReference type="SMART" id="SM00448">
    <property type="entry name" value="REC"/>
    <property type="match status" value="1"/>
</dbReference>
<keyword evidence="4" id="KW-0808">Transferase</keyword>
<feature type="domain" description="Histidine kinase" evidence="8">
    <location>
        <begin position="337"/>
        <end position="550"/>
    </location>
</feature>
<keyword evidence="7" id="KW-0812">Transmembrane</keyword>
<evidence type="ECO:0000256" key="2">
    <source>
        <dbReference type="ARBA" id="ARBA00012438"/>
    </source>
</evidence>
<evidence type="ECO:0000256" key="1">
    <source>
        <dbReference type="ARBA" id="ARBA00000085"/>
    </source>
</evidence>
<sequence>MVETPEKNIRFKAVLIYLIVALICCGMLIYIYKLRDDIDDQKRSVLQYYKELSLVNKLIDSVNASQLEVNLYVSSKQVKHYKLFNERLNIVECLMDSLSHINPLHNEKLQQINNLLVKKGVIVSNLNKQFSNKNPIESINEVLKEIDPVIRKDTVLVTATIQDTIIYSGSKKGFWKKLGELFSSSKGSDTVTSITTAKLDTLTMPKNDTLHIVSEVTEIAEQAKDDYVKRIISIESNLSNLIVADQEISSEITTLLIGLYNQTVQTRLDEIQKSEQLIRDNNTYSIISSIVSLILIFIFILLIISDVNKSYRLRKNLEQANRRVKQILDSRHKLLLSISHDIKTPLNSILGTLELKETRYNFLSDEIRTMKDSGQYILALLGNLLEFSSIEQGTSNISNRIFNLRDLCQQIVEMFIPLANKKKLKLSYSFGFYENLILSSDSLKIKQILINILSNSIKYTSEGSVQFDVKYSNSILYCIIEDTGVGIPENQIKNIFLPFSRIDQNSHLSEGSGFGLYVVKGLVDLLKGSIKVSSQEGTGSRTEISIPVSEVFVKDSFIPKRILVVDDDMSYLIIIRNMLLSLGHIPSTCNNIDEFDAIVAEIGQYDEILTDMEMETFSGIDVLNRIKYSGINIPITIVTAREDVDYDDFIRMGFKAYVKKPVSISDLKLLFGGQIKDERKTGFSSLNKMLEEDSDALHEVLISFVQSTAENVSRLKQALLESDFNTAQLIGHKMQPMFIQLAAVDKLDILKKLDAHRLDATAMYPDWESDVFEFIEYAEQIINDVQNYLDSH</sequence>
<evidence type="ECO:0000259" key="8">
    <source>
        <dbReference type="PROSITE" id="PS50109"/>
    </source>
</evidence>
<dbReference type="InterPro" id="IPR005467">
    <property type="entry name" value="His_kinase_dom"/>
</dbReference>
<dbReference type="PANTHER" id="PTHR43047">
    <property type="entry name" value="TWO-COMPONENT HISTIDINE PROTEIN KINASE"/>
    <property type="match status" value="1"/>
</dbReference>
<evidence type="ECO:0000259" key="9">
    <source>
        <dbReference type="PROSITE" id="PS50110"/>
    </source>
</evidence>
<evidence type="ECO:0000256" key="5">
    <source>
        <dbReference type="ARBA" id="ARBA00022777"/>
    </source>
</evidence>
<accession>A0A4Y9IS53</accession>
<dbReference type="CDD" id="cd00082">
    <property type="entry name" value="HisKA"/>
    <property type="match status" value="1"/>
</dbReference>
<comment type="caution">
    <text evidence="10">The sequence shown here is derived from an EMBL/GenBank/DDBJ whole genome shotgun (WGS) entry which is preliminary data.</text>
</comment>
<evidence type="ECO:0000256" key="6">
    <source>
        <dbReference type="PROSITE-ProRule" id="PRU00169"/>
    </source>
</evidence>
<feature type="modified residue" description="4-aspartylphosphate" evidence="6">
    <location>
        <position position="611"/>
    </location>
</feature>
<dbReference type="SUPFAM" id="SSF47226">
    <property type="entry name" value="Histidine-containing phosphotransfer domain, HPT domain"/>
    <property type="match status" value="1"/>
</dbReference>
<evidence type="ECO:0000256" key="4">
    <source>
        <dbReference type="ARBA" id="ARBA00022679"/>
    </source>
</evidence>
<keyword evidence="3 6" id="KW-0597">Phosphoprotein</keyword>
<comment type="catalytic activity">
    <reaction evidence="1">
        <text>ATP + protein L-histidine = ADP + protein N-phospho-L-histidine.</text>
        <dbReference type="EC" id="2.7.13.3"/>
    </reaction>
</comment>
<dbReference type="Gene3D" id="3.30.565.10">
    <property type="entry name" value="Histidine kinase-like ATPase, C-terminal domain"/>
    <property type="match status" value="1"/>
</dbReference>
<dbReference type="SUPFAM" id="SSF55874">
    <property type="entry name" value="ATPase domain of HSP90 chaperone/DNA topoisomerase II/histidine kinase"/>
    <property type="match status" value="1"/>
</dbReference>
<dbReference type="GO" id="GO:0000155">
    <property type="term" value="F:phosphorelay sensor kinase activity"/>
    <property type="evidence" value="ECO:0007669"/>
    <property type="project" value="InterPro"/>
</dbReference>
<dbReference type="SMART" id="SM00387">
    <property type="entry name" value="HATPase_c"/>
    <property type="match status" value="1"/>
</dbReference>
<feature type="transmembrane region" description="Helical" evidence="7">
    <location>
        <begin position="283"/>
        <end position="304"/>
    </location>
</feature>
<dbReference type="InterPro" id="IPR003661">
    <property type="entry name" value="HisK_dim/P_dom"/>
</dbReference>
<protein>
    <recommendedName>
        <fullName evidence="2">histidine kinase</fullName>
        <ecNumber evidence="2">2.7.13.3</ecNumber>
    </recommendedName>
</protein>
<keyword evidence="5" id="KW-0418">Kinase</keyword>
<evidence type="ECO:0000256" key="7">
    <source>
        <dbReference type="SAM" id="Phobius"/>
    </source>
</evidence>
<proteinExistence type="predicted"/>
<gene>
    <name evidence="10" type="ORF">E4T88_04190</name>
</gene>
<dbReference type="PROSITE" id="PS50110">
    <property type="entry name" value="RESPONSE_REGULATORY"/>
    <property type="match status" value="1"/>
</dbReference>
<dbReference type="Pfam" id="PF00512">
    <property type="entry name" value="HisKA"/>
    <property type="match status" value="1"/>
</dbReference>
<evidence type="ECO:0000313" key="11">
    <source>
        <dbReference type="Proteomes" id="UP000298285"/>
    </source>
</evidence>
<dbReference type="InterPro" id="IPR004358">
    <property type="entry name" value="Sig_transdc_His_kin-like_C"/>
</dbReference>
<feature type="transmembrane region" description="Helical" evidence="7">
    <location>
        <begin position="14"/>
        <end position="32"/>
    </location>
</feature>